<dbReference type="EMBL" id="MT150265">
    <property type="protein sequence ID" value="QLH56858.1"/>
    <property type="molecule type" value="Genomic_DNA"/>
</dbReference>
<keyword evidence="9" id="KW-0249">Electron transport</keyword>
<feature type="transmembrane region" description="Helical" evidence="16">
    <location>
        <begin position="592"/>
        <end position="608"/>
    </location>
</feature>
<dbReference type="EC" id="7.1.1.2" evidence="2 16"/>
<keyword evidence="10 16" id="KW-1133">Transmembrane helix</keyword>
<feature type="transmembrane region" description="Helical" evidence="16">
    <location>
        <begin position="491"/>
        <end position="512"/>
    </location>
</feature>
<evidence type="ECO:0000256" key="1">
    <source>
        <dbReference type="ARBA" id="ARBA00004448"/>
    </source>
</evidence>
<keyword evidence="6 16" id="KW-0812">Transmembrane</keyword>
<evidence type="ECO:0000259" key="17">
    <source>
        <dbReference type="Pfam" id="PF00361"/>
    </source>
</evidence>
<protein>
    <recommendedName>
        <fullName evidence="3 16">NADH-ubiquinone oxidoreductase chain 5</fullName>
        <ecNumber evidence="2 16">7.1.1.2</ecNumber>
    </recommendedName>
</protein>
<feature type="transmembrane region" description="Helical" evidence="16">
    <location>
        <begin position="56"/>
        <end position="74"/>
    </location>
</feature>
<evidence type="ECO:0000256" key="14">
    <source>
        <dbReference type="ARBA" id="ARBA00023136"/>
    </source>
</evidence>
<feature type="transmembrane region" description="Helical" evidence="16">
    <location>
        <begin position="336"/>
        <end position="354"/>
    </location>
</feature>
<keyword evidence="13 16" id="KW-0496">Mitochondrion</keyword>
<keyword evidence="12 16" id="KW-0830">Ubiquinone</keyword>
<feature type="transmembrane region" description="Helical" evidence="16">
    <location>
        <begin position="137"/>
        <end position="155"/>
    </location>
</feature>
<evidence type="ECO:0000256" key="7">
    <source>
        <dbReference type="ARBA" id="ARBA00022792"/>
    </source>
</evidence>
<feature type="transmembrane region" description="Helical" evidence="16">
    <location>
        <begin position="30"/>
        <end position="47"/>
    </location>
</feature>
<evidence type="ECO:0000256" key="16">
    <source>
        <dbReference type="RuleBase" id="RU003404"/>
    </source>
</evidence>
<evidence type="ECO:0000256" key="13">
    <source>
        <dbReference type="ARBA" id="ARBA00023128"/>
    </source>
</evidence>
<feature type="transmembrane region" description="Helical" evidence="16">
    <location>
        <begin position="113"/>
        <end position="131"/>
    </location>
</feature>
<keyword evidence="8" id="KW-1278">Translocase</keyword>
<evidence type="ECO:0000256" key="5">
    <source>
        <dbReference type="ARBA" id="ARBA00022660"/>
    </source>
</evidence>
<evidence type="ECO:0000256" key="11">
    <source>
        <dbReference type="ARBA" id="ARBA00023027"/>
    </source>
</evidence>
<dbReference type="AlphaFoldDB" id="A0A7D5NLY5"/>
<evidence type="ECO:0000256" key="3">
    <source>
        <dbReference type="ARBA" id="ARBA00021096"/>
    </source>
</evidence>
<dbReference type="InterPro" id="IPR001516">
    <property type="entry name" value="Proton_antipo_N"/>
</dbReference>
<evidence type="ECO:0000259" key="19">
    <source>
        <dbReference type="Pfam" id="PF06455"/>
    </source>
</evidence>
<feature type="transmembrane region" description="Helical" evidence="16">
    <location>
        <begin position="243"/>
        <end position="263"/>
    </location>
</feature>
<dbReference type="InterPro" id="IPR018393">
    <property type="entry name" value="NADHpl_OxRdtase_5_subgr"/>
</dbReference>
<comment type="subcellular location">
    <subcellularLocation>
        <location evidence="1">Mitochondrion inner membrane</location>
        <topology evidence="1">Multi-pass membrane protein</topology>
    </subcellularLocation>
</comment>
<evidence type="ECO:0000256" key="10">
    <source>
        <dbReference type="ARBA" id="ARBA00022989"/>
    </source>
</evidence>
<feature type="domain" description="NADH dehydrogenase subunit 5 C-terminal" evidence="19">
    <location>
        <begin position="424"/>
        <end position="608"/>
    </location>
</feature>
<feature type="transmembrane region" description="Helical" evidence="16">
    <location>
        <begin position="366"/>
        <end position="389"/>
    </location>
</feature>
<dbReference type="GO" id="GO:0003954">
    <property type="term" value="F:NADH dehydrogenase activity"/>
    <property type="evidence" value="ECO:0007669"/>
    <property type="project" value="TreeGrafter"/>
</dbReference>
<evidence type="ECO:0000313" key="20">
    <source>
        <dbReference type="EMBL" id="QLH56858.1"/>
    </source>
</evidence>
<evidence type="ECO:0000256" key="2">
    <source>
        <dbReference type="ARBA" id="ARBA00012944"/>
    </source>
</evidence>
<keyword evidence="7" id="KW-0999">Mitochondrion inner membrane</keyword>
<keyword evidence="11 16" id="KW-0520">NAD</keyword>
<evidence type="ECO:0000256" key="9">
    <source>
        <dbReference type="ARBA" id="ARBA00022982"/>
    </source>
</evidence>
<evidence type="ECO:0000256" key="6">
    <source>
        <dbReference type="ARBA" id="ARBA00022692"/>
    </source>
</evidence>
<dbReference type="Pfam" id="PF06455">
    <property type="entry name" value="NADH5_C"/>
    <property type="match status" value="1"/>
</dbReference>
<feature type="transmembrane region" description="Helical" evidence="16">
    <location>
        <begin position="275"/>
        <end position="296"/>
    </location>
</feature>
<sequence>MYLGIIIFPILSFITCLLYGRKVGYNGVKIIGPLFIGFSCILSWFIFHDVVINESIIYFNLWNWFNISLFFSNIGLQFDYVVCSMLVLITTISFFVHLFSTSYMDGDAHLPRFMGYLSLFTFFMVILVTSHNLIQLFIGWEGVGLCSYLLINFWYTRLQANKSAIKAMIVNKVGDIGVLLAMILIWIYLGSWQYNSIFCVSSMTEVNNFYFNLSALLFLIGVIGKSAQIGLHTWLPDAMEGPTPVSALIHAATMVTAGVFLIIRLSPLFELTPSILFIVVIFGSLTAFFSSSIGLTQNDLKKVIAYSTCSQLGYMIMICGFSQYDLGLFHLINHGFFKALLFLSAGSIIHALNDEQDFRKMGSMRLVTPLSYACILIGSLSLMGLPFLTGFYSKDLIIEMIYGNHIYSFSLWLGILAASLTAFYSFRLVYSTFFSSFKGSRNTISKSHEGSWNLLLPLIILLFSSLVVGYNLQNFILFDQNPIIIPNFIKFLPLIVSIIGSLIALYLGYYFIIRWGFLKLKFIQKLYAFTNSAWYFDKIISHYFIIPCLKFGLNISYKLIDNQHLEKIGPYGLYNQTSKFSNYSSYVHNGKISFFISLLIFFIMFMFLKI</sequence>
<dbReference type="RefSeq" id="YP_009905965.1">
    <property type="nucleotide sequence ID" value="NC_049868.1"/>
</dbReference>
<comment type="function">
    <text evidence="16">Core subunit of the mitochondrial membrane respiratory chain NADH dehydrogenase (Complex I) which catalyzes electron transfer from NADH through the respiratory chain, using ubiquinone as an electron acceptor. Essential for the catalytic activity and assembly of complex I.</text>
</comment>
<organism evidence="20">
    <name type="scientific">Spirocodon saltatrix</name>
    <dbReference type="NCBI Taxonomy" id="6093"/>
    <lineage>
        <taxon>Eukaryota</taxon>
        <taxon>Metazoa</taxon>
        <taxon>Cnidaria</taxon>
        <taxon>Hydrozoa</taxon>
        <taxon>Hydroidolina</taxon>
        <taxon>Anthoathecata</taxon>
        <taxon>Capitata</taxon>
        <taxon>Polyorchidae</taxon>
        <taxon>Spirocodon</taxon>
    </lineage>
</organism>
<name>A0A7D5NLY5_9CNID</name>
<dbReference type="PANTHER" id="PTHR42829">
    <property type="entry name" value="NADH-UBIQUINONE OXIDOREDUCTASE CHAIN 5"/>
    <property type="match status" value="1"/>
</dbReference>
<evidence type="ECO:0000256" key="12">
    <source>
        <dbReference type="ARBA" id="ARBA00023075"/>
    </source>
</evidence>
<geneLocation type="mitochondrion" evidence="20"/>
<dbReference type="NCBIfam" id="NF005141">
    <property type="entry name" value="PRK06590.1"/>
    <property type="match status" value="1"/>
</dbReference>
<dbReference type="GO" id="GO:0042773">
    <property type="term" value="P:ATP synthesis coupled electron transport"/>
    <property type="evidence" value="ECO:0007669"/>
    <property type="project" value="InterPro"/>
</dbReference>
<accession>A0A7D5NLY5</accession>
<dbReference type="Pfam" id="PF00361">
    <property type="entry name" value="Proton_antipo_M"/>
    <property type="match status" value="1"/>
</dbReference>
<dbReference type="CTD" id="4540"/>
<keyword evidence="14 16" id="KW-0472">Membrane</keyword>
<dbReference type="GO" id="GO:0015990">
    <property type="term" value="P:electron transport coupled proton transport"/>
    <property type="evidence" value="ECO:0007669"/>
    <property type="project" value="TreeGrafter"/>
</dbReference>
<dbReference type="InterPro" id="IPR003945">
    <property type="entry name" value="NU5C-like"/>
</dbReference>
<dbReference type="Pfam" id="PF00662">
    <property type="entry name" value="Proton_antipo_N"/>
    <property type="match status" value="1"/>
</dbReference>
<dbReference type="PRINTS" id="PR01435">
    <property type="entry name" value="NPOXDRDTASE5"/>
</dbReference>
<feature type="transmembrane region" description="Helical" evidence="16">
    <location>
        <begin position="451"/>
        <end position="471"/>
    </location>
</feature>
<comment type="similarity">
    <text evidence="16">Belongs to the complex I subunit 5 family.</text>
</comment>
<gene>
    <name evidence="20" type="primary">ND5</name>
</gene>
<feature type="transmembrane region" description="Helical" evidence="16">
    <location>
        <begin position="209"/>
        <end position="231"/>
    </location>
</feature>
<keyword evidence="4 16" id="KW-0813">Transport</keyword>
<comment type="catalytic activity">
    <reaction evidence="15 16">
        <text>a ubiquinone + NADH + 5 H(+)(in) = a ubiquinol + NAD(+) + 4 H(+)(out)</text>
        <dbReference type="Rhea" id="RHEA:29091"/>
        <dbReference type="Rhea" id="RHEA-COMP:9565"/>
        <dbReference type="Rhea" id="RHEA-COMP:9566"/>
        <dbReference type="ChEBI" id="CHEBI:15378"/>
        <dbReference type="ChEBI" id="CHEBI:16389"/>
        <dbReference type="ChEBI" id="CHEBI:17976"/>
        <dbReference type="ChEBI" id="CHEBI:57540"/>
        <dbReference type="ChEBI" id="CHEBI:57945"/>
        <dbReference type="EC" id="7.1.1.2"/>
    </reaction>
</comment>
<evidence type="ECO:0000256" key="8">
    <source>
        <dbReference type="ARBA" id="ARBA00022967"/>
    </source>
</evidence>
<evidence type="ECO:0000256" key="15">
    <source>
        <dbReference type="ARBA" id="ARBA00049551"/>
    </source>
</evidence>
<feature type="domain" description="NADH-Ubiquinone oxidoreductase (complex I) chain 5 N-terminal" evidence="18">
    <location>
        <begin position="64"/>
        <end position="114"/>
    </location>
</feature>
<dbReference type="GeneID" id="56138607"/>
<dbReference type="InterPro" id="IPR010934">
    <property type="entry name" value="NADH_DH_su5_C"/>
</dbReference>
<feature type="transmembrane region" description="Helical" evidence="16">
    <location>
        <begin position="409"/>
        <end position="430"/>
    </location>
</feature>
<dbReference type="InterPro" id="IPR001750">
    <property type="entry name" value="ND/Mrp_TM"/>
</dbReference>
<dbReference type="PANTHER" id="PTHR42829:SF2">
    <property type="entry name" value="NADH-UBIQUINONE OXIDOREDUCTASE CHAIN 5"/>
    <property type="match status" value="1"/>
</dbReference>
<dbReference type="PRINTS" id="PR01434">
    <property type="entry name" value="NADHDHGNASE5"/>
</dbReference>
<evidence type="ECO:0000259" key="18">
    <source>
        <dbReference type="Pfam" id="PF00662"/>
    </source>
</evidence>
<reference evidence="20" key="1">
    <citation type="submission" date="2020-03" db="EMBL/GenBank/DDBJ databases">
        <authorList>
            <person name="Seo y.-s."/>
            <person name="Ki j.-s."/>
        </authorList>
    </citation>
    <scope>NUCLEOTIDE SEQUENCE</scope>
</reference>
<dbReference type="GO" id="GO:0008137">
    <property type="term" value="F:NADH dehydrogenase (ubiquinone) activity"/>
    <property type="evidence" value="ECO:0007669"/>
    <property type="project" value="UniProtKB-EC"/>
</dbReference>
<dbReference type="GO" id="GO:0005743">
    <property type="term" value="C:mitochondrial inner membrane"/>
    <property type="evidence" value="ECO:0007669"/>
    <property type="project" value="UniProtKB-SubCell"/>
</dbReference>
<proteinExistence type="inferred from homology"/>
<keyword evidence="5" id="KW-0679">Respiratory chain</keyword>
<feature type="domain" description="NADH:quinone oxidoreductase/Mrp antiporter transmembrane" evidence="17">
    <location>
        <begin position="130"/>
        <end position="412"/>
    </location>
</feature>
<feature type="transmembrane region" description="Helical" evidence="16">
    <location>
        <begin position="80"/>
        <end position="101"/>
    </location>
</feature>
<feature type="transmembrane region" description="Helical" evidence="16">
    <location>
        <begin position="167"/>
        <end position="189"/>
    </location>
</feature>
<evidence type="ECO:0000256" key="4">
    <source>
        <dbReference type="ARBA" id="ARBA00022448"/>
    </source>
</evidence>
<dbReference type="NCBIfam" id="TIGR01974">
    <property type="entry name" value="NDH_I_L"/>
    <property type="match status" value="1"/>
</dbReference>